<dbReference type="GO" id="GO:0006261">
    <property type="term" value="P:DNA-templated DNA replication"/>
    <property type="evidence" value="ECO:0007669"/>
    <property type="project" value="TreeGrafter"/>
</dbReference>
<dbReference type="Pfam" id="PF24817">
    <property type="entry name" value="WD40_WDHD1_1st"/>
    <property type="match status" value="1"/>
</dbReference>
<dbReference type="InterPro" id="IPR057646">
    <property type="entry name" value="WD40_WDHD1_1st"/>
</dbReference>
<gene>
    <name evidence="2" type="ORF">MNOR_LOCUS13143</name>
</gene>
<organism evidence="2 3">
    <name type="scientific">Meganyctiphanes norvegica</name>
    <name type="common">Northern krill</name>
    <name type="synonym">Thysanopoda norvegica</name>
    <dbReference type="NCBI Taxonomy" id="48144"/>
    <lineage>
        <taxon>Eukaryota</taxon>
        <taxon>Metazoa</taxon>
        <taxon>Ecdysozoa</taxon>
        <taxon>Arthropoda</taxon>
        <taxon>Crustacea</taxon>
        <taxon>Multicrustacea</taxon>
        <taxon>Malacostraca</taxon>
        <taxon>Eumalacostraca</taxon>
        <taxon>Eucarida</taxon>
        <taxon>Euphausiacea</taxon>
        <taxon>Euphausiidae</taxon>
        <taxon>Meganyctiphanes</taxon>
    </lineage>
</organism>
<dbReference type="PANTHER" id="PTHR19932">
    <property type="entry name" value="WD REPEAT AND HMG-BOX DNA BINDING PROTEIN"/>
    <property type="match status" value="1"/>
</dbReference>
<feature type="non-terminal residue" evidence="2">
    <location>
        <position position="1"/>
    </location>
</feature>
<dbReference type="SUPFAM" id="SSF50978">
    <property type="entry name" value="WD40 repeat-like"/>
    <property type="match status" value="1"/>
</dbReference>
<dbReference type="AlphaFoldDB" id="A0AAV2QLG1"/>
<reference evidence="2 3" key="1">
    <citation type="submission" date="2024-05" db="EMBL/GenBank/DDBJ databases">
        <authorList>
            <person name="Wallberg A."/>
        </authorList>
    </citation>
    <scope>NUCLEOTIDE SEQUENCE [LARGE SCALE GENOMIC DNA]</scope>
</reference>
<accession>A0AAV2QLG1</accession>
<dbReference type="PANTHER" id="PTHR19932:SF10">
    <property type="entry name" value="WD REPEAT AND HMG-BOX DNA-BINDING PROTEIN 1"/>
    <property type="match status" value="1"/>
</dbReference>
<dbReference type="Gene3D" id="2.130.10.10">
    <property type="entry name" value="YVTN repeat-like/Quinoprotein amine dehydrogenase"/>
    <property type="match status" value="1"/>
</dbReference>
<evidence type="ECO:0000259" key="1">
    <source>
        <dbReference type="Pfam" id="PF24817"/>
    </source>
</evidence>
<dbReference type="Proteomes" id="UP001497623">
    <property type="component" value="Unassembled WGS sequence"/>
</dbReference>
<sequence>FLVVQPRSRGCKYRRWLHPHFYIKMENSDTKKMRPTRYAHYEGHTDICYTADGKHMITCGTDGEVRIFEGLDDDDCKTHVVVKCAYNAVAFKDGCFLVATDTNLLQTYTMDEGSPFGIITRFTAPATHIVVDGDTVAAAGR</sequence>
<keyword evidence="3" id="KW-1185">Reference proteome</keyword>
<feature type="domain" description="WDHD1 first WD40" evidence="1">
    <location>
        <begin position="37"/>
        <end position="140"/>
    </location>
</feature>
<dbReference type="GO" id="GO:0003682">
    <property type="term" value="F:chromatin binding"/>
    <property type="evidence" value="ECO:0007669"/>
    <property type="project" value="TreeGrafter"/>
</dbReference>
<dbReference type="GO" id="GO:0006281">
    <property type="term" value="P:DNA repair"/>
    <property type="evidence" value="ECO:0007669"/>
    <property type="project" value="TreeGrafter"/>
</dbReference>
<protein>
    <recommendedName>
        <fullName evidence="1">WDHD1 first WD40 domain-containing protein</fullName>
    </recommendedName>
</protein>
<evidence type="ECO:0000313" key="3">
    <source>
        <dbReference type="Proteomes" id="UP001497623"/>
    </source>
</evidence>
<proteinExistence type="predicted"/>
<feature type="non-terminal residue" evidence="2">
    <location>
        <position position="141"/>
    </location>
</feature>
<dbReference type="EMBL" id="CAXKWB010007420">
    <property type="protein sequence ID" value="CAL4087061.1"/>
    <property type="molecule type" value="Genomic_DNA"/>
</dbReference>
<dbReference type="InterPro" id="IPR036322">
    <property type="entry name" value="WD40_repeat_dom_sf"/>
</dbReference>
<dbReference type="GO" id="GO:0000278">
    <property type="term" value="P:mitotic cell cycle"/>
    <property type="evidence" value="ECO:0007669"/>
    <property type="project" value="TreeGrafter"/>
</dbReference>
<comment type="caution">
    <text evidence="2">The sequence shown here is derived from an EMBL/GenBank/DDBJ whole genome shotgun (WGS) entry which is preliminary data.</text>
</comment>
<evidence type="ECO:0000313" key="2">
    <source>
        <dbReference type="EMBL" id="CAL4087061.1"/>
    </source>
</evidence>
<dbReference type="InterPro" id="IPR015943">
    <property type="entry name" value="WD40/YVTN_repeat-like_dom_sf"/>
</dbReference>
<dbReference type="GO" id="GO:0043596">
    <property type="term" value="C:nuclear replication fork"/>
    <property type="evidence" value="ECO:0007669"/>
    <property type="project" value="TreeGrafter"/>
</dbReference>
<name>A0AAV2QLG1_MEGNR</name>